<dbReference type="Proteomes" id="UP000198660">
    <property type="component" value="Unassembled WGS sequence"/>
</dbReference>
<evidence type="ECO:0000313" key="10">
    <source>
        <dbReference type="Proteomes" id="UP000198660"/>
    </source>
</evidence>
<dbReference type="InterPro" id="IPR003501">
    <property type="entry name" value="PTS_EIIB_2/3"/>
</dbReference>
<dbReference type="Pfam" id="PF02302">
    <property type="entry name" value="PTS_IIB"/>
    <property type="match status" value="1"/>
</dbReference>
<dbReference type="InterPro" id="IPR051819">
    <property type="entry name" value="PTS_sugar-specific_EIIB"/>
</dbReference>
<dbReference type="GO" id="GO:0016301">
    <property type="term" value="F:kinase activity"/>
    <property type="evidence" value="ECO:0007669"/>
    <property type="project" value="UniProtKB-KW"/>
</dbReference>
<evidence type="ECO:0000256" key="7">
    <source>
        <dbReference type="PROSITE-ProRule" id="PRU00423"/>
    </source>
</evidence>
<keyword evidence="10" id="KW-1185">Reference proteome</keyword>
<keyword evidence="5" id="KW-0598">Phosphotransferase system</keyword>
<protein>
    <submittedName>
        <fullName evidence="9">Phosphotransferase system cellobiose-specific component IIB</fullName>
    </submittedName>
</protein>
<evidence type="ECO:0000256" key="3">
    <source>
        <dbReference type="ARBA" id="ARBA00022597"/>
    </source>
</evidence>
<feature type="modified residue" description="Phosphocysteine; by EIIA" evidence="7">
    <location>
        <position position="13"/>
    </location>
</feature>
<dbReference type="RefSeq" id="WP_176391802.1">
    <property type="nucleotide sequence ID" value="NZ_FPAA01000001.1"/>
</dbReference>
<dbReference type="GO" id="GO:0009401">
    <property type="term" value="P:phosphoenolpyruvate-dependent sugar phosphotransferase system"/>
    <property type="evidence" value="ECO:0007669"/>
    <property type="project" value="UniProtKB-KW"/>
</dbReference>
<dbReference type="EMBL" id="FPAA01000001">
    <property type="protein sequence ID" value="SFS30985.1"/>
    <property type="molecule type" value="Genomic_DNA"/>
</dbReference>
<keyword evidence="1" id="KW-0813">Transport</keyword>
<name>A0A1I6NSZ7_9BACL</name>
<evidence type="ECO:0000256" key="4">
    <source>
        <dbReference type="ARBA" id="ARBA00022679"/>
    </source>
</evidence>
<keyword evidence="2" id="KW-0597">Phosphoprotein</keyword>
<dbReference type="InterPro" id="IPR013012">
    <property type="entry name" value="PTS_EIIB_3"/>
</dbReference>
<dbReference type="PANTHER" id="PTHR34581:SF2">
    <property type="entry name" value="PTS SYSTEM N,N'-DIACETYLCHITOBIOSE-SPECIFIC EIIB COMPONENT"/>
    <property type="match status" value="1"/>
</dbReference>
<evidence type="ECO:0000256" key="1">
    <source>
        <dbReference type="ARBA" id="ARBA00022448"/>
    </source>
</evidence>
<dbReference type="PANTHER" id="PTHR34581">
    <property type="entry name" value="PTS SYSTEM N,N'-DIACETYLCHITOBIOSE-SPECIFIC EIIB COMPONENT"/>
    <property type="match status" value="1"/>
</dbReference>
<keyword evidence="4 9" id="KW-0808">Transferase</keyword>
<evidence type="ECO:0000256" key="6">
    <source>
        <dbReference type="ARBA" id="ARBA00022777"/>
    </source>
</evidence>
<dbReference type="InterPro" id="IPR036095">
    <property type="entry name" value="PTS_EIIB-like_sf"/>
</dbReference>
<reference evidence="10" key="1">
    <citation type="submission" date="2016-10" db="EMBL/GenBank/DDBJ databases">
        <authorList>
            <person name="Varghese N."/>
            <person name="Submissions S."/>
        </authorList>
    </citation>
    <scope>NUCLEOTIDE SEQUENCE [LARGE SCALE GENOMIC DNA]</scope>
    <source>
        <strain evidence="10">DSM 45789</strain>
    </source>
</reference>
<organism evidence="9 10">
    <name type="scientific">Marininema halotolerans</name>
    <dbReference type="NCBI Taxonomy" id="1155944"/>
    <lineage>
        <taxon>Bacteria</taxon>
        <taxon>Bacillati</taxon>
        <taxon>Bacillota</taxon>
        <taxon>Bacilli</taxon>
        <taxon>Bacillales</taxon>
        <taxon>Thermoactinomycetaceae</taxon>
        <taxon>Marininema</taxon>
    </lineage>
</organism>
<proteinExistence type="predicted"/>
<dbReference type="Gene3D" id="3.40.50.2300">
    <property type="match status" value="1"/>
</dbReference>
<feature type="domain" description="PTS EIIB type-3" evidence="8">
    <location>
        <begin position="6"/>
        <end position="107"/>
    </location>
</feature>
<evidence type="ECO:0000256" key="2">
    <source>
        <dbReference type="ARBA" id="ARBA00022553"/>
    </source>
</evidence>
<accession>A0A1I6NSZ7</accession>
<dbReference type="SUPFAM" id="SSF52794">
    <property type="entry name" value="PTS system IIB component-like"/>
    <property type="match status" value="1"/>
</dbReference>
<keyword evidence="6" id="KW-0418">Kinase</keyword>
<evidence type="ECO:0000256" key="5">
    <source>
        <dbReference type="ARBA" id="ARBA00022683"/>
    </source>
</evidence>
<evidence type="ECO:0000313" key="9">
    <source>
        <dbReference type="EMBL" id="SFS30985.1"/>
    </source>
</evidence>
<dbReference type="PROSITE" id="PS51100">
    <property type="entry name" value="PTS_EIIB_TYPE_3"/>
    <property type="match status" value="1"/>
</dbReference>
<dbReference type="AlphaFoldDB" id="A0A1I6NSZ7"/>
<dbReference type="GO" id="GO:0008982">
    <property type="term" value="F:protein-N(PI)-phosphohistidine-sugar phosphotransferase activity"/>
    <property type="evidence" value="ECO:0007669"/>
    <property type="project" value="InterPro"/>
</dbReference>
<gene>
    <name evidence="9" type="ORF">SAMN05444972_10196</name>
</gene>
<keyword evidence="3" id="KW-0762">Sugar transport</keyword>
<sequence>MKDERPLRFLLLCLLGTTSQFLAARIQEHATKKGISLIVEASAAIPARHMDTYDLILFSPQVHHLRATWPESGQSPSIPILSIDAKSFALMNGEAILEQALYTLSAS</sequence>
<evidence type="ECO:0000259" key="8">
    <source>
        <dbReference type="PROSITE" id="PS51100"/>
    </source>
</evidence>